<proteinExistence type="predicted"/>
<evidence type="ECO:0000313" key="2">
    <source>
        <dbReference type="Proteomes" id="UP000653156"/>
    </source>
</evidence>
<organism evidence="1 2">
    <name type="scientific">Paralysiella testudinis</name>
    <dbReference type="NCBI Taxonomy" id="2809020"/>
    <lineage>
        <taxon>Bacteria</taxon>
        <taxon>Pseudomonadati</taxon>
        <taxon>Pseudomonadota</taxon>
        <taxon>Betaproteobacteria</taxon>
        <taxon>Neisseriales</taxon>
        <taxon>Neisseriaceae</taxon>
        <taxon>Paralysiella</taxon>
    </lineage>
</organism>
<reference evidence="1" key="1">
    <citation type="submission" date="2021-02" db="EMBL/GenBank/DDBJ databases">
        <title>Neisseriaceae sp. 26B isolated from the cloaca of a Common Toad-headed Turtle (Mesoclemmys nasuta).</title>
        <authorList>
            <person name="Spergser J."/>
            <person name="Busse H.-J."/>
        </authorList>
    </citation>
    <scope>NUCLEOTIDE SEQUENCE</scope>
    <source>
        <strain evidence="1">26B</strain>
    </source>
</reference>
<dbReference type="RefSeq" id="WP_230338541.1">
    <property type="nucleotide sequence ID" value="NZ_CP069798.1"/>
</dbReference>
<protein>
    <submittedName>
        <fullName evidence="1">Phosphate/phosphite/phosphonate ABC transporter substrate-binding protein</fullName>
    </submittedName>
</protein>
<dbReference type="Proteomes" id="UP000653156">
    <property type="component" value="Chromosome"/>
</dbReference>
<keyword evidence="2" id="KW-1185">Reference proteome</keyword>
<dbReference type="SUPFAM" id="SSF53850">
    <property type="entry name" value="Periplasmic binding protein-like II"/>
    <property type="match status" value="1"/>
</dbReference>
<dbReference type="KEGG" id="ptes:JQU52_11065"/>
<evidence type="ECO:0000313" key="1">
    <source>
        <dbReference type="EMBL" id="QRQ81251.1"/>
    </source>
</evidence>
<dbReference type="EMBL" id="CP069798">
    <property type="protein sequence ID" value="QRQ81251.1"/>
    <property type="molecule type" value="Genomic_DNA"/>
</dbReference>
<dbReference type="AlphaFoldDB" id="A0A892ZE00"/>
<gene>
    <name evidence="1" type="ORF">JQU52_11065</name>
</gene>
<sequence>MIQFLIAPDFPPQYFAGWHLLNTRLQRKTNAAIHLQTPASPQEEQALIASGTVDIIYANPFDAAQLVRDMGYLPLVRPVNKPDEMVIATAASQPLQTLEDIKPDMRVLHTENRDVKLIGLRLLEAVDLNEGNLQWVEADAFQAVARHLIDGDAEVGFFLASAYQGLSSLTLNQLRTLMESKITDISHVLLLHPRHSAQQEKLRSAFLEMGNDAAGQMVLEDLGLPEGFETLTQEDAEFMIDLMETLLD</sequence>
<name>A0A892ZE00_9NEIS</name>
<accession>A0A892ZE00</accession>
<dbReference type="Pfam" id="PF12974">
    <property type="entry name" value="Phosphonate-bd"/>
    <property type="match status" value="1"/>
</dbReference>